<sequence>METSALHLDLIGNMKRLNSLCCSTAYPVLEAAGALHETRLRKRSLDTLHVKE</sequence>
<proteinExistence type="predicted"/>
<organism evidence="1 2">
    <name type="scientific">Caballeronia terrestris</name>
    <dbReference type="NCBI Taxonomy" id="1226301"/>
    <lineage>
        <taxon>Bacteria</taxon>
        <taxon>Pseudomonadati</taxon>
        <taxon>Pseudomonadota</taxon>
        <taxon>Betaproteobacteria</taxon>
        <taxon>Burkholderiales</taxon>
        <taxon>Burkholderiaceae</taxon>
        <taxon>Caballeronia</taxon>
    </lineage>
</organism>
<evidence type="ECO:0000313" key="2">
    <source>
        <dbReference type="Proteomes" id="UP000054925"/>
    </source>
</evidence>
<keyword evidence="2" id="KW-1185">Reference proteome</keyword>
<dbReference type="EMBL" id="FCOL02000176">
    <property type="protein sequence ID" value="SAL85524.1"/>
    <property type="molecule type" value="Genomic_DNA"/>
</dbReference>
<comment type="caution">
    <text evidence="1">The sequence shown here is derived from an EMBL/GenBank/DDBJ whole genome shotgun (WGS) entry which is preliminary data.</text>
</comment>
<evidence type="ECO:0000313" key="1">
    <source>
        <dbReference type="EMBL" id="SAL85524.1"/>
    </source>
</evidence>
<name>A0A158KWN9_9BURK</name>
<protein>
    <submittedName>
        <fullName evidence="1">Uncharacterized protein</fullName>
    </submittedName>
</protein>
<dbReference type="OrthoDB" id="5778511at2"/>
<dbReference type="AlphaFoldDB" id="A0A158KWN9"/>
<dbReference type="Proteomes" id="UP000054925">
    <property type="component" value="Unassembled WGS sequence"/>
</dbReference>
<gene>
    <name evidence="1" type="ORF">AWB67_06965</name>
</gene>
<reference evidence="1" key="1">
    <citation type="submission" date="2016-01" db="EMBL/GenBank/DDBJ databases">
        <authorList>
            <person name="Peeters C."/>
        </authorList>
    </citation>
    <scope>NUCLEOTIDE SEQUENCE [LARGE SCALE GENOMIC DNA]</scope>
    <source>
        <strain evidence="1">LMG 22937</strain>
    </source>
</reference>
<accession>A0A158KWN9</accession>